<dbReference type="InterPro" id="IPR009288">
    <property type="entry name" value="AIG2-like_dom"/>
</dbReference>
<evidence type="ECO:0000313" key="6">
    <source>
        <dbReference type="EMBL" id="QQR31717.1"/>
    </source>
</evidence>
<dbReference type="CDD" id="cd06661">
    <property type="entry name" value="GGCT_like"/>
    <property type="match status" value="1"/>
</dbReference>
<dbReference type="PANTHER" id="PTHR12935:SF0">
    <property type="entry name" value="GAMMA-GLUTAMYLCYCLOTRANSFERASE"/>
    <property type="match status" value="1"/>
</dbReference>
<keyword evidence="7" id="KW-1185">Reference proteome</keyword>
<proteinExistence type="predicted"/>
<protein>
    <submittedName>
        <fullName evidence="6">Gamma-glutamylcyclotransferase</fullName>
    </submittedName>
</protein>
<evidence type="ECO:0000313" key="8">
    <source>
        <dbReference type="Proteomes" id="UP000596035"/>
    </source>
</evidence>
<dbReference type="RefSeq" id="WP_066537832.1">
    <property type="nucleotide sequence ID" value="NZ_CP021422.1"/>
</dbReference>
<dbReference type="SUPFAM" id="SSF110857">
    <property type="entry name" value="Gamma-glutamyl cyclotransferase-like"/>
    <property type="match status" value="1"/>
</dbReference>
<dbReference type="GO" id="GO:0003839">
    <property type="term" value="F:gamma-glutamylcyclotransferase activity"/>
    <property type="evidence" value="ECO:0007669"/>
    <property type="project" value="InterPro"/>
</dbReference>
<feature type="binding site" evidence="3">
    <location>
        <begin position="4"/>
        <end position="9"/>
    </location>
    <ligand>
        <name>substrate</name>
    </ligand>
</feature>
<reference evidence="5" key="1">
    <citation type="journal article" date="2017" name="Genome Announc.">
        <title>High-Quality Whole-Genome Sequences of the Oligo-Mouse-Microbiota Bacterial Community.</title>
        <authorList>
            <person name="Garzetti D."/>
            <person name="Brugiroux S."/>
            <person name="Bunk B."/>
            <person name="Pukall R."/>
            <person name="McCoy K.D."/>
            <person name="Macpherson A.J."/>
            <person name="Stecher B."/>
        </authorList>
    </citation>
    <scope>NUCLEOTIDE SEQUENCE</scope>
    <source>
        <strain evidence="5">KB18</strain>
    </source>
</reference>
<evidence type="ECO:0000259" key="4">
    <source>
        <dbReference type="Pfam" id="PF06094"/>
    </source>
</evidence>
<name>A0A1Z2XVG1_9FIRM</name>
<feature type="active site" description="Proton acceptor" evidence="2">
    <location>
        <position position="76"/>
    </location>
</feature>
<dbReference type="EMBL" id="CP021422">
    <property type="protein sequence ID" value="ASB42430.1"/>
    <property type="molecule type" value="Genomic_DNA"/>
</dbReference>
<dbReference type="Pfam" id="PF06094">
    <property type="entry name" value="GGACT"/>
    <property type="match status" value="1"/>
</dbReference>
<evidence type="ECO:0000256" key="2">
    <source>
        <dbReference type="PIRSR" id="PIRSR617939-1"/>
    </source>
</evidence>
<evidence type="ECO:0000313" key="7">
    <source>
        <dbReference type="Proteomes" id="UP000196710"/>
    </source>
</evidence>
<dbReference type="Proteomes" id="UP000196710">
    <property type="component" value="Chromosome"/>
</dbReference>
<evidence type="ECO:0000313" key="5">
    <source>
        <dbReference type="EMBL" id="ASB42430.1"/>
    </source>
</evidence>
<keyword evidence="1" id="KW-0456">Lyase</keyword>
<sequence length="149" mass="16693">MSFYIAYGSNLNLEQMALRCPGAKPAGAGALSGYRLAFRGAARGYYLTLLPKPEGSVPIGIWEVTPENLEKLEEYEGYPEFYYKTELDVSFKDSSTGESRRERALIYIMRESYGPGAPTEEYYQGCLEGFRSFGLDTAGLEEAYREVTD</sequence>
<feature type="domain" description="Gamma-glutamylcyclotransferase AIG2-like" evidence="4">
    <location>
        <begin position="5"/>
        <end position="111"/>
    </location>
</feature>
<organism evidence="6 8">
    <name type="scientific">Acutalibacter muris</name>
    <dbReference type="NCBI Taxonomy" id="1796620"/>
    <lineage>
        <taxon>Bacteria</taxon>
        <taxon>Bacillati</taxon>
        <taxon>Bacillota</taxon>
        <taxon>Clostridia</taxon>
        <taxon>Eubacteriales</taxon>
        <taxon>Acutalibacteraceae</taxon>
        <taxon>Acutalibacter</taxon>
    </lineage>
</organism>
<dbReference type="EMBL" id="CP065321">
    <property type="protein sequence ID" value="QQR31717.1"/>
    <property type="molecule type" value="Genomic_DNA"/>
</dbReference>
<reference evidence="7" key="2">
    <citation type="submission" date="2017-05" db="EMBL/GenBank/DDBJ databases">
        <title>Improved OligoMM genomes.</title>
        <authorList>
            <person name="Garzetti D."/>
        </authorList>
    </citation>
    <scope>NUCLEOTIDE SEQUENCE [LARGE SCALE GENOMIC DNA]</scope>
    <source>
        <strain evidence="7">KB18</strain>
    </source>
</reference>
<dbReference type="AlphaFoldDB" id="A0A1Z2XVG1"/>
<dbReference type="PANTHER" id="PTHR12935">
    <property type="entry name" value="GAMMA-GLUTAMYLCYCLOTRANSFERASE"/>
    <property type="match status" value="1"/>
</dbReference>
<gene>
    <name evidence="5" type="ORF">ADH66_18320</name>
    <name evidence="6" type="ORF">I5Q82_08735</name>
</gene>
<dbReference type="KEGG" id="amur:ADH66_18320"/>
<accession>A0A1Z2XVG1</accession>
<dbReference type="Gene3D" id="3.10.490.10">
    <property type="entry name" value="Gamma-glutamyl cyclotransferase-like"/>
    <property type="match status" value="1"/>
</dbReference>
<dbReference type="InterPro" id="IPR013024">
    <property type="entry name" value="GGCT-like"/>
</dbReference>
<dbReference type="InterPro" id="IPR017939">
    <property type="entry name" value="G-Glutamylcylcotransferase"/>
</dbReference>
<reference evidence="6 8" key="3">
    <citation type="submission" date="2020-11" db="EMBL/GenBank/DDBJ databases">
        <title>Closed and high quality bacterial genomes of the OMM12 community.</title>
        <authorList>
            <person name="Marbouty M."/>
            <person name="Lamy-Besnier Q."/>
            <person name="Debarbieux L."/>
            <person name="Koszul R."/>
        </authorList>
    </citation>
    <scope>NUCLEOTIDE SEQUENCE [LARGE SCALE GENOMIC DNA]</scope>
    <source>
        <strain evidence="6 8">KB18</strain>
    </source>
</reference>
<dbReference type="InterPro" id="IPR036568">
    <property type="entry name" value="GGCT-like_sf"/>
</dbReference>
<evidence type="ECO:0000256" key="3">
    <source>
        <dbReference type="PIRSR" id="PIRSR617939-2"/>
    </source>
</evidence>
<dbReference type="Proteomes" id="UP000596035">
    <property type="component" value="Chromosome"/>
</dbReference>
<evidence type="ECO:0000256" key="1">
    <source>
        <dbReference type="ARBA" id="ARBA00023239"/>
    </source>
</evidence>